<name>U6RPX4_9BACT</name>
<dbReference type="EMBL" id="AQHY01000002">
    <property type="protein sequence ID" value="EOA58639.1"/>
    <property type="molecule type" value="Genomic_DNA"/>
</dbReference>
<proteinExistence type="predicted"/>
<keyword evidence="1" id="KW-0472">Membrane</keyword>
<dbReference type="AlphaFoldDB" id="U6RPX4"/>
<dbReference type="Proteomes" id="UP000017831">
    <property type="component" value="Unassembled WGS sequence"/>
</dbReference>
<protein>
    <submittedName>
        <fullName evidence="2">Uncharacterized protein</fullName>
    </submittedName>
</protein>
<evidence type="ECO:0000313" key="3">
    <source>
        <dbReference type="Proteomes" id="UP000017831"/>
    </source>
</evidence>
<reference evidence="2 3" key="1">
    <citation type="submission" date="2013-04" db="EMBL/GenBank/DDBJ databases">
        <title>The Genome Sequence of Bacteroides massiliensis DSM 17679.</title>
        <authorList>
            <consortium name="The Broad Institute Genomics Platform"/>
            <person name="Earl A."/>
            <person name="Ward D."/>
            <person name="Feldgarden M."/>
            <person name="Gevers D."/>
            <person name="Martens E."/>
            <person name="Fenner L."/>
            <person name="Roux V."/>
            <person name="Mallet M.N."/>
            <person name="Raoult D."/>
            <person name="Walker B."/>
            <person name="Young S."/>
            <person name="Zeng Q."/>
            <person name="Gargeya S."/>
            <person name="Fitzgerald M."/>
            <person name="Haas B."/>
            <person name="Abouelleil A."/>
            <person name="Allen A.W."/>
            <person name="Alvarado L."/>
            <person name="Arachchi H.M."/>
            <person name="Berlin A.M."/>
            <person name="Chapman S.B."/>
            <person name="Gainer-Dewar J."/>
            <person name="Goldberg J."/>
            <person name="Griggs A."/>
            <person name="Gujja S."/>
            <person name="Hansen M."/>
            <person name="Howarth C."/>
            <person name="Imamovic A."/>
            <person name="Ireland A."/>
            <person name="Larimer J."/>
            <person name="McCowan C."/>
            <person name="Murphy C."/>
            <person name="Pearson M."/>
            <person name="Poon T.W."/>
            <person name="Priest M."/>
            <person name="Roberts A."/>
            <person name="Saif S."/>
            <person name="Shea T."/>
            <person name="Sisk P."/>
            <person name="Sykes S."/>
            <person name="Wortman J."/>
            <person name="Nusbaum C."/>
            <person name="Birren B."/>
        </authorList>
    </citation>
    <scope>NUCLEOTIDE SEQUENCE [LARGE SCALE GENOMIC DNA]</scope>
    <source>
        <strain evidence="3">B84634 / Timone 84634 / DSM 17679 / JCM 13223</strain>
    </source>
</reference>
<keyword evidence="1" id="KW-0812">Transmembrane</keyword>
<keyword evidence="3" id="KW-1185">Reference proteome</keyword>
<sequence length="94" mass="10382">MFLAFVLIYSPAGKVTALSTVWHTLYLCYRTLFSTEGELIYFLAVGYSMPPSFISPCLSLFSSFGEVKNTVSGLVRFISLIINVLMCFYGAGKA</sequence>
<accession>U6RPX4</accession>
<evidence type="ECO:0000313" key="2">
    <source>
        <dbReference type="EMBL" id="EOA58639.1"/>
    </source>
</evidence>
<evidence type="ECO:0000256" key="1">
    <source>
        <dbReference type="SAM" id="Phobius"/>
    </source>
</evidence>
<feature type="transmembrane region" description="Helical" evidence="1">
    <location>
        <begin position="41"/>
        <end position="61"/>
    </location>
</feature>
<feature type="transmembrane region" description="Helical" evidence="1">
    <location>
        <begin position="73"/>
        <end position="91"/>
    </location>
</feature>
<keyword evidence="1" id="KW-1133">Transmembrane helix</keyword>
<comment type="caution">
    <text evidence="2">The sequence shown here is derived from an EMBL/GenBank/DDBJ whole genome shotgun (WGS) entry which is preliminary data.</text>
</comment>
<dbReference type="HOGENOM" id="CLU_2380249_0_0_10"/>
<gene>
    <name evidence="2" type="ORF">HMPREF1534_00088</name>
</gene>
<organism evidence="2 3">
    <name type="scientific">Phocaeicola massiliensis B84634 = Timone 84634 = DSM 17679 = JCM 13223</name>
    <dbReference type="NCBI Taxonomy" id="1121098"/>
    <lineage>
        <taxon>Bacteria</taxon>
        <taxon>Pseudomonadati</taxon>
        <taxon>Bacteroidota</taxon>
        <taxon>Bacteroidia</taxon>
        <taxon>Bacteroidales</taxon>
        <taxon>Bacteroidaceae</taxon>
        <taxon>Phocaeicola</taxon>
    </lineage>
</organism>